<proteinExistence type="predicted"/>
<keyword evidence="1" id="KW-1133">Transmembrane helix</keyword>
<dbReference type="Pfam" id="PF16732">
    <property type="entry name" value="ComP_DUS"/>
    <property type="match status" value="1"/>
</dbReference>
<sequence length="157" mass="17725">MSAAEGRRYLRQRAFTLPEALVALAVCGIVGAVALPTYQEQLVRARRTEAQAALQRLMQQQERYYTLHNRYVAFGPDSTDGDARQFRWWSGTRPERSAYEIAGQPCDDQPLDECVQLVATPGTRRVDVHFRDAPCGQLILTSLGERRASGADPRCWR</sequence>
<dbReference type="Pfam" id="PF07963">
    <property type="entry name" value="N_methyl"/>
    <property type="match status" value="1"/>
</dbReference>
<evidence type="ECO:0000313" key="2">
    <source>
        <dbReference type="EMBL" id="WUR14974.1"/>
    </source>
</evidence>
<dbReference type="EMBL" id="CP136508">
    <property type="protein sequence ID" value="WUR14974.1"/>
    <property type="molecule type" value="Genomic_DNA"/>
</dbReference>
<keyword evidence="1" id="KW-0812">Transmembrane</keyword>
<keyword evidence="1" id="KW-0472">Membrane</keyword>
<name>A0ABZ1UQZ8_9BURK</name>
<evidence type="ECO:0000313" key="3">
    <source>
        <dbReference type="Proteomes" id="UP000321323"/>
    </source>
</evidence>
<accession>A0ABZ1UQZ8</accession>
<dbReference type="InterPro" id="IPR031982">
    <property type="entry name" value="PilE-like"/>
</dbReference>
<dbReference type="Proteomes" id="UP000321323">
    <property type="component" value="Chromosome"/>
</dbReference>
<dbReference type="InterPro" id="IPR045584">
    <property type="entry name" value="Pilin-like"/>
</dbReference>
<dbReference type="InterPro" id="IPR012902">
    <property type="entry name" value="N_methyl_site"/>
</dbReference>
<dbReference type="SUPFAM" id="SSF54523">
    <property type="entry name" value="Pili subunits"/>
    <property type="match status" value="1"/>
</dbReference>
<organism evidence="2 3">
    <name type="scientific">[Empedobacter] haloabium</name>
    <dbReference type="NCBI Taxonomy" id="592317"/>
    <lineage>
        <taxon>Bacteria</taxon>
        <taxon>Pseudomonadati</taxon>
        <taxon>Pseudomonadota</taxon>
        <taxon>Betaproteobacteria</taxon>
        <taxon>Burkholderiales</taxon>
        <taxon>Oxalobacteraceae</taxon>
        <taxon>Telluria group</taxon>
        <taxon>Telluria group incertae sedis</taxon>
    </lineage>
</organism>
<feature type="transmembrane region" description="Helical" evidence="1">
    <location>
        <begin position="20"/>
        <end position="38"/>
    </location>
</feature>
<reference evidence="2 3" key="1">
    <citation type="journal article" date="2019" name="Int. J. Syst. Evol. Microbiol.">
        <title>The Draft Whole-Genome Sequence of the Antibiotic Producer Empedobacter haloabium ATCC 31962 Provides Indications for Its Taxonomic Reclassification.</title>
        <authorList>
            <person name="Miess H."/>
            <person name="Arlt P."/>
            <person name="Apel A.K."/>
            <person name="Weber T."/>
            <person name="Nieselt K."/>
            <person name="Hanssen F."/>
            <person name="Czemmel S."/>
            <person name="Nahnsen S."/>
            <person name="Gross H."/>
        </authorList>
    </citation>
    <scope>NUCLEOTIDE SEQUENCE [LARGE SCALE GENOMIC DNA]</scope>
    <source>
        <strain evidence="2 3">ATCC 31962</strain>
    </source>
</reference>
<dbReference type="Gene3D" id="3.30.700.10">
    <property type="entry name" value="Glycoprotein, Type 4 Pilin"/>
    <property type="match status" value="1"/>
</dbReference>
<keyword evidence="3" id="KW-1185">Reference proteome</keyword>
<dbReference type="NCBIfam" id="TIGR02532">
    <property type="entry name" value="IV_pilin_GFxxxE"/>
    <property type="match status" value="1"/>
</dbReference>
<protein>
    <submittedName>
        <fullName evidence="2">Type IV pilin protein</fullName>
    </submittedName>
</protein>
<evidence type="ECO:0000256" key="1">
    <source>
        <dbReference type="SAM" id="Phobius"/>
    </source>
</evidence>
<gene>
    <name evidence="2" type="ORF">E7V67_007655</name>
</gene>